<dbReference type="Gene3D" id="2.30.130.40">
    <property type="entry name" value="LON domain-like"/>
    <property type="match status" value="1"/>
</dbReference>
<dbReference type="PANTHER" id="PTHR10046">
    <property type="entry name" value="ATP DEPENDENT LON PROTEASE FAMILY MEMBER"/>
    <property type="match status" value="1"/>
</dbReference>
<dbReference type="InterPro" id="IPR003111">
    <property type="entry name" value="Lon_prtase_N"/>
</dbReference>
<proteinExistence type="predicted"/>
<evidence type="ECO:0000313" key="2">
    <source>
        <dbReference type="Ensembl" id="ENSNNAP00000018965.1"/>
    </source>
</evidence>
<gene>
    <name evidence="2" type="primary">LONP2</name>
</gene>
<keyword evidence="3" id="KW-1185">Reference proteome</keyword>
<dbReference type="GO" id="GO:0004176">
    <property type="term" value="F:ATP-dependent peptidase activity"/>
    <property type="evidence" value="ECO:0007669"/>
    <property type="project" value="InterPro"/>
</dbReference>
<dbReference type="GO" id="GO:0004252">
    <property type="term" value="F:serine-type endopeptidase activity"/>
    <property type="evidence" value="ECO:0007669"/>
    <property type="project" value="InterPro"/>
</dbReference>
<protein>
    <submittedName>
        <fullName evidence="2">Lon peptidase 2, peroxisomal</fullName>
    </submittedName>
</protein>
<name>A0A8C7E2K2_NAJNA</name>
<accession>A0A8C7E2K2</accession>
<dbReference type="OrthoDB" id="2411602at2759"/>
<dbReference type="InterPro" id="IPR015947">
    <property type="entry name" value="PUA-like_sf"/>
</dbReference>
<dbReference type="Proteomes" id="UP000694559">
    <property type="component" value="Unplaced"/>
</dbReference>
<organism evidence="2 3">
    <name type="scientific">Naja naja</name>
    <name type="common">Indian cobra</name>
    <dbReference type="NCBI Taxonomy" id="35670"/>
    <lineage>
        <taxon>Eukaryota</taxon>
        <taxon>Metazoa</taxon>
        <taxon>Chordata</taxon>
        <taxon>Craniata</taxon>
        <taxon>Vertebrata</taxon>
        <taxon>Euteleostomi</taxon>
        <taxon>Lepidosauria</taxon>
        <taxon>Squamata</taxon>
        <taxon>Bifurcata</taxon>
        <taxon>Unidentata</taxon>
        <taxon>Episquamata</taxon>
        <taxon>Toxicofera</taxon>
        <taxon>Serpentes</taxon>
        <taxon>Colubroidea</taxon>
        <taxon>Elapidae</taxon>
        <taxon>Elapinae</taxon>
        <taxon>Naja</taxon>
    </lineage>
</organism>
<feature type="domain" description="Lon N-terminal" evidence="1">
    <location>
        <begin position="15"/>
        <end position="222"/>
    </location>
</feature>
<dbReference type="GO" id="GO:0005524">
    <property type="term" value="F:ATP binding"/>
    <property type="evidence" value="ECO:0007669"/>
    <property type="project" value="InterPro"/>
</dbReference>
<dbReference type="GO" id="GO:0030163">
    <property type="term" value="P:protein catabolic process"/>
    <property type="evidence" value="ECO:0007669"/>
    <property type="project" value="InterPro"/>
</dbReference>
<reference evidence="2" key="1">
    <citation type="submission" date="2025-08" db="UniProtKB">
        <authorList>
            <consortium name="Ensembl"/>
        </authorList>
    </citation>
    <scope>IDENTIFICATION</scope>
</reference>
<dbReference type="Ensembl" id="ENSNNAT00000019914.1">
    <property type="protein sequence ID" value="ENSNNAP00000018965.1"/>
    <property type="gene ID" value="ENSNNAG00000012593.1"/>
</dbReference>
<sequence>MASSSGSAIQIPTRLPLLLTPEAVLLPGSTMRANVDSPRNMQLVRSRLLKGTSLKSTILGVIPDTKDPLSDLDPLPTLHRIGTAALAIQVVGSNWPKPHYTLLLTGLCRFQILQLVKEKPYPVADVEQLDRLEQFTNKSEEELGELPEQFYKYAVQLVEMLDISIPAVAKLRRLLDNLPREALPDIVTSIIRTSNQEKLQILDAVGLEERFKMTIPLLVRQIEGLKLLQKTRKHKQDDDKRIIAIRPMRRIGHIPGAVEDEEEDEDHDDIIVLEKKIRASRMPEQALKVCIKEVKRSMPPDCKLWQTF</sequence>
<dbReference type="SUPFAM" id="SSF88697">
    <property type="entry name" value="PUA domain-like"/>
    <property type="match status" value="1"/>
</dbReference>
<dbReference type="PROSITE" id="PS51787">
    <property type="entry name" value="LON_N"/>
    <property type="match status" value="1"/>
</dbReference>
<dbReference type="FunFam" id="2.30.130.40:FF:000003">
    <property type="entry name" value="Lon protease homolog 2, peroxisomal"/>
    <property type="match status" value="1"/>
</dbReference>
<dbReference type="GeneTree" id="ENSGT00530000063553"/>
<dbReference type="SMART" id="SM00464">
    <property type="entry name" value="LON"/>
    <property type="match status" value="1"/>
</dbReference>
<evidence type="ECO:0000313" key="3">
    <source>
        <dbReference type="Proteomes" id="UP000694559"/>
    </source>
</evidence>
<dbReference type="InterPro" id="IPR027065">
    <property type="entry name" value="Lon_Prtase"/>
</dbReference>
<dbReference type="Pfam" id="PF02190">
    <property type="entry name" value="LON_substr_bdg"/>
    <property type="match status" value="1"/>
</dbReference>
<reference evidence="2" key="2">
    <citation type="submission" date="2025-09" db="UniProtKB">
        <authorList>
            <consortium name="Ensembl"/>
        </authorList>
    </citation>
    <scope>IDENTIFICATION</scope>
</reference>
<dbReference type="AlphaFoldDB" id="A0A8C7E2K2"/>
<evidence type="ECO:0000259" key="1">
    <source>
        <dbReference type="PROSITE" id="PS51787"/>
    </source>
</evidence>
<dbReference type="InterPro" id="IPR046336">
    <property type="entry name" value="Lon_prtase_N_sf"/>
</dbReference>